<organism evidence="4 5">
    <name type="scientific">Chitinophaga agrisoli</name>
    <dbReference type="NCBI Taxonomy" id="2607653"/>
    <lineage>
        <taxon>Bacteria</taxon>
        <taxon>Pseudomonadati</taxon>
        <taxon>Bacteroidota</taxon>
        <taxon>Chitinophagia</taxon>
        <taxon>Chitinophagales</taxon>
        <taxon>Chitinophagaceae</taxon>
        <taxon>Chitinophaga</taxon>
    </lineage>
</organism>
<dbReference type="GO" id="GO:0032259">
    <property type="term" value="P:methylation"/>
    <property type="evidence" value="ECO:0007669"/>
    <property type="project" value="UniProtKB-KW"/>
</dbReference>
<keyword evidence="5" id="KW-1185">Reference proteome</keyword>
<comment type="caution">
    <text evidence="4">The sequence shown here is derived from an EMBL/GenBank/DDBJ whole genome shotgun (WGS) entry which is preliminary data.</text>
</comment>
<dbReference type="InterPro" id="IPR029063">
    <property type="entry name" value="SAM-dependent_MTases_sf"/>
</dbReference>
<name>A0A5B2VHH3_9BACT</name>
<accession>A0A5B2VHH3</accession>
<dbReference type="Gene3D" id="3.40.50.150">
    <property type="entry name" value="Vaccinia Virus protein VP39"/>
    <property type="match status" value="1"/>
</dbReference>
<evidence type="ECO:0000256" key="2">
    <source>
        <dbReference type="ARBA" id="ARBA00022679"/>
    </source>
</evidence>
<evidence type="ECO:0000313" key="4">
    <source>
        <dbReference type="EMBL" id="KAA2239023.1"/>
    </source>
</evidence>
<sequence>MSTCSQTLPEKRSASYVAFEQLYLGVRQQEQRIYTDEQLRRLPDITPSHRHAGEWEIRKRSAARLLNYLRGKRRPLHILEIGCGNGWLSAMLAGIAGANVTGMDINQVELQQAARVFKQDNLQFVADDFAPGRFPGIQFDVVVFAASLQYFSPLGDMLQQVQQCLTADGEIHIVDTMFYTPEQAADAQKRTVEHFTSQGYPAMAAYYFHHRLQDLEGFNYRILFHPAQLINKLFRKHPFYWICINR</sequence>
<dbReference type="GO" id="GO:0008168">
    <property type="term" value="F:methyltransferase activity"/>
    <property type="evidence" value="ECO:0007669"/>
    <property type="project" value="UniProtKB-KW"/>
</dbReference>
<protein>
    <submittedName>
        <fullName evidence="4">Methyltransferase domain-containing protein</fullName>
    </submittedName>
</protein>
<evidence type="ECO:0000256" key="1">
    <source>
        <dbReference type="ARBA" id="ARBA00022603"/>
    </source>
</evidence>
<proteinExistence type="predicted"/>
<dbReference type="SUPFAM" id="SSF53335">
    <property type="entry name" value="S-adenosyl-L-methionine-dependent methyltransferases"/>
    <property type="match status" value="1"/>
</dbReference>
<feature type="domain" description="Methyltransferase" evidence="3">
    <location>
        <begin position="78"/>
        <end position="169"/>
    </location>
</feature>
<dbReference type="PANTHER" id="PTHR43861:SF1">
    <property type="entry name" value="TRANS-ACONITATE 2-METHYLTRANSFERASE"/>
    <property type="match status" value="1"/>
</dbReference>
<evidence type="ECO:0000259" key="3">
    <source>
        <dbReference type="Pfam" id="PF13649"/>
    </source>
</evidence>
<keyword evidence="2 4" id="KW-0808">Transferase</keyword>
<dbReference type="AlphaFoldDB" id="A0A5B2VHH3"/>
<reference evidence="4 5" key="2">
    <citation type="submission" date="2019-09" db="EMBL/GenBank/DDBJ databases">
        <authorList>
            <person name="Jin C."/>
        </authorList>
    </citation>
    <scope>NUCLEOTIDE SEQUENCE [LARGE SCALE GENOMIC DNA]</scope>
    <source>
        <strain evidence="4 5">BN140078</strain>
    </source>
</reference>
<dbReference type="CDD" id="cd02440">
    <property type="entry name" value="AdoMet_MTases"/>
    <property type="match status" value="1"/>
</dbReference>
<gene>
    <name evidence="4" type="ORF">F0L74_22690</name>
</gene>
<reference evidence="4 5" key="1">
    <citation type="submission" date="2019-09" db="EMBL/GenBank/DDBJ databases">
        <title>Chitinophaga ginsengihumi sp. nov., isolated from soil of ginseng rhizosphere.</title>
        <authorList>
            <person name="Lee J."/>
        </authorList>
    </citation>
    <scope>NUCLEOTIDE SEQUENCE [LARGE SCALE GENOMIC DNA]</scope>
    <source>
        <strain evidence="4 5">BN140078</strain>
    </source>
</reference>
<dbReference type="RefSeq" id="WP_149840202.1">
    <property type="nucleotide sequence ID" value="NZ_VUOC01000004.1"/>
</dbReference>
<dbReference type="Proteomes" id="UP000324611">
    <property type="component" value="Unassembled WGS sequence"/>
</dbReference>
<dbReference type="PANTHER" id="PTHR43861">
    <property type="entry name" value="TRANS-ACONITATE 2-METHYLTRANSFERASE-RELATED"/>
    <property type="match status" value="1"/>
</dbReference>
<dbReference type="InterPro" id="IPR041698">
    <property type="entry name" value="Methyltransf_25"/>
</dbReference>
<evidence type="ECO:0000313" key="5">
    <source>
        <dbReference type="Proteomes" id="UP000324611"/>
    </source>
</evidence>
<dbReference type="Pfam" id="PF13649">
    <property type="entry name" value="Methyltransf_25"/>
    <property type="match status" value="1"/>
</dbReference>
<keyword evidence="1 4" id="KW-0489">Methyltransferase</keyword>
<dbReference type="EMBL" id="VUOC01000004">
    <property type="protein sequence ID" value="KAA2239023.1"/>
    <property type="molecule type" value="Genomic_DNA"/>
</dbReference>